<evidence type="ECO:0000256" key="1">
    <source>
        <dbReference type="SAM" id="MobiDB-lite"/>
    </source>
</evidence>
<feature type="region of interest" description="Disordered" evidence="1">
    <location>
        <begin position="320"/>
        <end position="348"/>
    </location>
</feature>
<evidence type="ECO:0000313" key="2">
    <source>
        <dbReference type="EMBL" id="RKP37867.1"/>
    </source>
</evidence>
<gene>
    <name evidence="2" type="ORF">BJ085DRAFT_38638</name>
</gene>
<accession>A0A4P9ZW75</accession>
<sequence>MLRANDTFLFESKPWVSSSQFGSWHKTVFLLSSRSSTLPPHSRCFPNSPFSSLLGHCTHPSASDLQCQPLSVDISPAVLPHTSHASPVSSQEPLPLFDYSTFPTPVPASIFYSAPLETNPYTRSTTYAEFDPVVNPFGPLAPGNGAANPAAPADLWDDAILAELGAGAMSDPFPPEGSTATRNDPTSHDHFLLDDPHTQLEHQLRWAPLTLTSSEAVNLLDTFIHLGQVPEAVACWTLIRKMTWSMTLSLTDRLLGLCQAKRYYLLYTHIFDALLVDGVQPPPPHLWAGAFQAYVALDKVGAAHSLYNTIYPLLLPIPSSPTASSSSYSTTTTTTTTTASKSSPSSSTFAINTTSSNHHAATIILTSMARLYARSNHLVLVQKVTKLMNLQGFHASARMWLDLTISFARFNQTWAIEWVQNRIRRSWHHLEPHTRVQLSLALVHSHVRLGSNPGLVIDLWEKTLRDRLTPVEMEACPQAWAVICQATERFELPARTSSEIQAYAAANRLLKDYPELLPDMVFVLLTLLHLHPIPPSQ</sequence>
<dbReference type="EMBL" id="ML002436">
    <property type="protein sequence ID" value="RKP37867.1"/>
    <property type="molecule type" value="Genomic_DNA"/>
</dbReference>
<dbReference type="AlphaFoldDB" id="A0A4P9ZW75"/>
<organism evidence="2 3">
    <name type="scientific">Dimargaris cristalligena</name>
    <dbReference type="NCBI Taxonomy" id="215637"/>
    <lineage>
        <taxon>Eukaryota</taxon>
        <taxon>Fungi</taxon>
        <taxon>Fungi incertae sedis</taxon>
        <taxon>Zoopagomycota</taxon>
        <taxon>Kickxellomycotina</taxon>
        <taxon>Dimargaritomycetes</taxon>
        <taxon>Dimargaritales</taxon>
        <taxon>Dimargaritaceae</taxon>
        <taxon>Dimargaris</taxon>
    </lineage>
</organism>
<reference evidence="3" key="1">
    <citation type="journal article" date="2018" name="Nat. Microbiol.">
        <title>Leveraging single-cell genomics to expand the fungal tree of life.</title>
        <authorList>
            <person name="Ahrendt S.R."/>
            <person name="Quandt C.A."/>
            <person name="Ciobanu D."/>
            <person name="Clum A."/>
            <person name="Salamov A."/>
            <person name="Andreopoulos B."/>
            <person name="Cheng J.F."/>
            <person name="Woyke T."/>
            <person name="Pelin A."/>
            <person name="Henrissat B."/>
            <person name="Reynolds N.K."/>
            <person name="Benny G.L."/>
            <person name="Smith M.E."/>
            <person name="James T.Y."/>
            <person name="Grigoriev I.V."/>
        </authorList>
    </citation>
    <scope>NUCLEOTIDE SEQUENCE [LARGE SCALE GENOMIC DNA]</scope>
    <source>
        <strain evidence="3">RSA 468</strain>
    </source>
</reference>
<name>A0A4P9ZW75_9FUNG</name>
<proteinExistence type="predicted"/>
<keyword evidence="3" id="KW-1185">Reference proteome</keyword>
<evidence type="ECO:0000313" key="3">
    <source>
        <dbReference type="Proteomes" id="UP000268162"/>
    </source>
</evidence>
<protein>
    <submittedName>
        <fullName evidence="2">Uncharacterized protein</fullName>
    </submittedName>
</protein>
<dbReference type="Proteomes" id="UP000268162">
    <property type="component" value="Unassembled WGS sequence"/>
</dbReference>